<dbReference type="Proteomes" id="UP000724874">
    <property type="component" value="Unassembled WGS sequence"/>
</dbReference>
<dbReference type="InterPro" id="IPR032675">
    <property type="entry name" value="LRR_dom_sf"/>
</dbReference>
<keyword evidence="2" id="KW-1185">Reference proteome</keyword>
<proteinExistence type="predicted"/>
<evidence type="ECO:0000313" key="1">
    <source>
        <dbReference type="EMBL" id="KAF8870430.1"/>
    </source>
</evidence>
<comment type="caution">
    <text evidence="1">The sequence shown here is derived from an EMBL/GenBank/DDBJ whole genome shotgun (WGS) entry which is preliminary data.</text>
</comment>
<dbReference type="EMBL" id="JADNYJ010000356">
    <property type="protein sequence ID" value="KAF8870430.1"/>
    <property type="molecule type" value="Genomic_DNA"/>
</dbReference>
<dbReference type="Gene3D" id="3.80.10.10">
    <property type="entry name" value="Ribonuclease Inhibitor"/>
    <property type="match status" value="1"/>
</dbReference>
<dbReference type="OrthoDB" id="2992500at2759"/>
<dbReference type="SUPFAM" id="SSF52047">
    <property type="entry name" value="RNI-like"/>
    <property type="match status" value="1"/>
</dbReference>
<reference evidence="1" key="1">
    <citation type="submission" date="2020-11" db="EMBL/GenBank/DDBJ databases">
        <authorList>
            <consortium name="DOE Joint Genome Institute"/>
            <person name="Ahrendt S."/>
            <person name="Riley R."/>
            <person name="Andreopoulos W."/>
            <person name="LaButti K."/>
            <person name="Pangilinan J."/>
            <person name="Ruiz-duenas F.J."/>
            <person name="Barrasa J.M."/>
            <person name="Sanchez-Garcia M."/>
            <person name="Camarero S."/>
            <person name="Miyauchi S."/>
            <person name="Serrano A."/>
            <person name="Linde D."/>
            <person name="Babiker R."/>
            <person name="Drula E."/>
            <person name="Ayuso-Fernandez I."/>
            <person name="Pacheco R."/>
            <person name="Padilla G."/>
            <person name="Ferreira P."/>
            <person name="Barriuso J."/>
            <person name="Kellner H."/>
            <person name="Castanera R."/>
            <person name="Alfaro M."/>
            <person name="Ramirez L."/>
            <person name="Pisabarro A.G."/>
            <person name="Kuo A."/>
            <person name="Tritt A."/>
            <person name="Lipzen A."/>
            <person name="He G."/>
            <person name="Yan M."/>
            <person name="Ng V."/>
            <person name="Cullen D."/>
            <person name="Martin F."/>
            <person name="Rosso M.-N."/>
            <person name="Henrissat B."/>
            <person name="Hibbett D."/>
            <person name="Martinez A.T."/>
            <person name="Grigoriev I.V."/>
        </authorList>
    </citation>
    <scope>NUCLEOTIDE SEQUENCE</scope>
    <source>
        <strain evidence="1">AH 44721</strain>
    </source>
</reference>
<organism evidence="1 2">
    <name type="scientific">Gymnopilus junonius</name>
    <name type="common">Spectacular rustgill mushroom</name>
    <name type="synonym">Gymnopilus spectabilis subsp. junonius</name>
    <dbReference type="NCBI Taxonomy" id="109634"/>
    <lineage>
        <taxon>Eukaryota</taxon>
        <taxon>Fungi</taxon>
        <taxon>Dikarya</taxon>
        <taxon>Basidiomycota</taxon>
        <taxon>Agaricomycotina</taxon>
        <taxon>Agaricomycetes</taxon>
        <taxon>Agaricomycetidae</taxon>
        <taxon>Agaricales</taxon>
        <taxon>Agaricineae</taxon>
        <taxon>Hymenogastraceae</taxon>
        <taxon>Gymnopilus</taxon>
    </lineage>
</organism>
<accession>A0A9P5N958</accession>
<dbReference type="AlphaFoldDB" id="A0A9P5N958"/>
<name>A0A9P5N958_GYMJU</name>
<protein>
    <submittedName>
        <fullName evidence="1">Uncharacterized protein</fullName>
    </submittedName>
</protein>
<sequence>MTNLTQLRLELIDANFYPAFLLALRLPVLEDLWIHQATSSLPSLSWDVGFYSTWFARTKRASKSLKRLNLSDSQLGPTMHGRLLRSATSYSVLQKLLKNFSQLHSLSLATGICVHLPILDLIANGQLLPQLQVLHLATASDPHVILEMVRTRNTGPSSKEWECIKSLMLTLPDAFSDREDELEEEAALLGLDKGLLMHFVPPCTIQGCASMCCFGV</sequence>
<gene>
    <name evidence="1" type="ORF">CPB84DRAFT_1802177</name>
</gene>
<evidence type="ECO:0000313" key="2">
    <source>
        <dbReference type="Proteomes" id="UP000724874"/>
    </source>
</evidence>